<reference evidence="2 3" key="1">
    <citation type="submission" date="2020-08" db="EMBL/GenBank/DDBJ databases">
        <authorList>
            <person name="Liu C."/>
            <person name="Sun Q."/>
        </authorList>
    </citation>
    <scope>NUCLEOTIDE SEQUENCE [LARGE SCALE GENOMIC DNA]</scope>
    <source>
        <strain evidence="2 3">22A2-44</strain>
    </source>
</reference>
<sequence length="132" mass="14793">MKKIEWIILAAVVAVCAGLALFFYWPRSGDTVAVVSVDGTALYRIDLSRTARPYTFRIEEETGRPVSFEVADGRVRFVEVTCPDHICERTGWCGAPGERAVCMPNRTTLVCYERGELPPDDGVRWITESDHP</sequence>
<dbReference type="Proteomes" id="UP000602181">
    <property type="component" value="Unassembled WGS sequence"/>
</dbReference>
<protein>
    <submittedName>
        <fullName evidence="2">NusG domain II-containing protein</fullName>
    </submittedName>
</protein>
<keyword evidence="1" id="KW-1133">Transmembrane helix</keyword>
<accession>A0ABR7ACH4</accession>
<dbReference type="InterPro" id="IPR038690">
    <property type="entry name" value="NusG_2_sf"/>
</dbReference>
<organism evidence="2 3">
    <name type="scientific">Anaerotruncus massiliensis</name>
    <name type="common">ex Togo et al. 2019</name>
    <dbReference type="NCBI Taxonomy" id="1673720"/>
    <lineage>
        <taxon>Bacteria</taxon>
        <taxon>Bacillati</taxon>
        <taxon>Bacillota</taxon>
        <taxon>Clostridia</taxon>
        <taxon>Eubacteriales</taxon>
        <taxon>Oscillospiraceae</taxon>
        <taxon>Anaerotruncus</taxon>
    </lineage>
</organism>
<keyword evidence="1" id="KW-0472">Membrane</keyword>
<feature type="transmembrane region" description="Helical" evidence="1">
    <location>
        <begin position="7"/>
        <end position="25"/>
    </location>
</feature>
<name>A0ABR7ACH4_9FIRM</name>
<comment type="caution">
    <text evidence="2">The sequence shown here is derived from an EMBL/GenBank/DDBJ whole genome shotgun (WGS) entry which is preliminary data.</text>
</comment>
<dbReference type="EMBL" id="JACOIH010000004">
    <property type="protein sequence ID" value="MBC3938149.1"/>
    <property type="molecule type" value="Genomic_DNA"/>
</dbReference>
<keyword evidence="1" id="KW-0812">Transmembrane</keyword>
<proteinExistence type="predicted"/>
<gene>
    <name evidence="2" type="ORF">H8R05_04435</name>
</gene>
<evidence type="ECO:0000256" key="1">
    <source>
        <dbReference type="SAM" id="Phobius"/>
    </source>
</evidence>
<keyword evidence="3" id="KW-1185">Reference proteome</keyword>
<evidence type="ECO:0000313" key="3">
    <source>
        <dbReference type="Proteomes" id="UP000602181"/>
    </source>
</evidence>
<dbReference type="CDD" id="cd09846">
    <property type="entry name" value="DUF1312"/>
    <property type="match status" value="1"/>
</dbReference>
<dbReference type="Pfam" id="PF07009">
    <property type="entry name" value="NusG_II"/>
    <property type="match status" value="1"/>
</dbReference>
<dbReference type="Gene3D" id="2.60.320.10">
    <property type="entry name" value="N-utilization substance G protein NusG, insert domain"/>
    <property type="match status" value="1"/>
</dbReference>
<evidence type="ECO:0000313" key="2">
    <source>
        <dbReference type="EMBL" id="MBC3938149.1"/>
    </source>
</evidence>